<evidence type="ECO:0000259" key="7">
    <source>
        <dbReference type="Pfam" id="PF09924"/>
    </source>
</evidence>
<dbReference type="PANTHER" id="PTHR34697">
    <property type="entry name" value="PHOSPHATIDYLGLYCEROL LYSYLTRANSFERASE"/>
    <property type="match status" value="1"/>
</dbReference>
<dbReference type="InterPro" id="IPR024320">
    <property type="entry name" value="LPG_synthase_C"/>
</dbReference>
<dbReference type="Pfam" id="PF09924">
    <property type="entry name" value="LPG_synthase_C"/>
    <property type="match status" value="1"/>
</dbReference>
<evidence type="ECO:0000256" key="4">
    <source>
        <dbReference type="ARBA" id="ARBA00022989"/>
    </source>
</evidence>
<accession>A0A9Q5HZN3</accession>
<evidence type="ECO:0000256" key="5">
    <source>
        <dbReference type="ARBA" id="ARBA00023136"/>
    </source>
</evidence>
<evidence type="ECO:0000256" key="6">
    <source>
        <dbReference type="SAM" id="MobiDB-lite"/>
    </source>
</evidence>
<dbReference type="GO" id="GO:0005886">
    <property type="term" value="C:plasma membrane"/>
    <property type="evidence" value="ECO:0007669"/>
    <property type="project" value="UniProtKB-SubCell"/>
</dbReference>
<evidence type="ECO:0000313" key="9">
    <source>
        <dbReference type="Proteomes" id="UP000757232"/>
    </source>
</evidence>
<keyword evidence="2" id="KW-1003">Cell membrane</keyword>
<gene>
    <name evidence="8" type="ORF">A7U60_g3799</name>
</gene>
<sequence>MTVLVQSVAQPNGIHTTVTKDALSLPPLEDLIVKYGDSSNTTWVEDKFQVWRHPPTGAAQGFATPNANKYTSDAELGLTQQSSEEDSNASGNVEKEEKNNRKRKNFLIAWGNPLCDPSDLPEVVDAFLKWCDMEGYSPIWSCVSLPVEKILAETCGWRVVCCIQEDVLDPRTSQPEKNKEVRKHIRHAEKLGCRIIEEHGVPAPEVQEEINALIKEWKSGRKGTQVHTTNVEPWRDTEHRKYYYARDKNNKIVGFLFLAKVAEGWAIKDSLQSRDAPKNITEWLIASAIHTLAKEGETRLTFGPTPAPSLDTPPNAKMSSTTVRFLSKTYSGIEHALLGNKREFRKKFEVNGEPIFVCFPPHGLGRRGISALMKVLTD</sequence>
<dbReference type="GO" id="GO:0055091">
    <property type="term" value="P:phospholipid homeostasis"/>
    <property type="evidence" value="ECO:0007669"/>
    <property type="project" value="TreeGrafter"/>
</dbReference>
<dbReference type="GO" id="GO:0016755">
    <property type="term" value="F:aminoacyltransferase activity"/>
    <property type="evidence" value="ECO:0007669"/>
    <property type="project" value="TreeGrafter"/>
</dbReference>
<feature type="region of interest" description="Disordered" evidence="6">
    <location>
        <begin position="78"/>
        <end position="98"/>
    </location>
</feature>
<dbReference type="OrthoDB" id="372395at2759"/>
<protein>
    <recommendedName>
        <fullName evidence="7">Phosphatidylglycerol lysyltransferase C-terminal domain-containing protein</fullName>
    </recommendedName>
</protein>
<dbReference type="SUPFAM" id="SSF55729">
    <property type="entry name" value="Acyl-CoA N-acyltransferases (Nat)"/>
    <property type="match status" value="1"/>
</dbReference>
<evidence type="ECO:0000256" key="3">
    <source>
        <dbReference type="ARBA" id="ARBA00022692"/>
    </source>
</evidence>
<keyword evidence="5" id="KW-0472">Membrane</keyword>
<organism evidence="8 9">
    <name type="scientific">Sanghuangporus baumii</name>
    <name type="common">Phellinus baumii</name>
    <dbReference type="NCBI Taxonomy" id="108892"/>
    <lineage>
        <taxon>Eukaryota</taxon>
        <taxon>Fungi</taxon>
        <taxon>Dikarya</taxon>
        <taxon>Basidiomycota</taxon>
        <taxon>Agaricomycotina</taxon>
        <taxon>Agaricomycetes</taxon>
        <taxon>Hymenochaetales</taxon>
        <taxon>Hymenochaetaceae</taxon>
        <taxon>Sanghuangporus</taxon>
    </lineage>
</organism>
<evidence type="ECO:0000256" key="2">
    <source>
        <dbReference type="ARBA" id="ARBA00022475"/>
    </source>
</evidence>
<name>A0A9Q5HZN3_SANBA</name>
<feature type="domain" description="Phosphatidylglycerol lysyltransferase C-terminal" evidence="7">
    <location>
        <begin position="102"/>
        <end position="331"/>
    </location>
</feature>
<keyword evidence="4" id="KW-1133">Transmembrane helix</keyword>
<comment type="caution">
    <text evidence="8">The sequence shown here is derived from an EMBL/GenBank/DDBJ whole genome shotgun (WGS) entry which is preliminary data.</text>
</comment>
<evidence type="ECO:0000256" key="1">
    <source>
        <dbReference type="ARBA" id="ARBA00004651"/>
    </source>
</evidence>
<dbReference type="PANTHER" id="PTHR34697:SF2">
    <property type="entry name" value="PHOSPHATIDYLGLYCEROL LYSYLTRANSFERASE"/>
    <property type="match status" value="1"/>
</dbReference>
<keyword evidence="9" id="KW-1185">Reference proteome</keyword>
<dbReference type="AlphaFoldDB" id="A0A9Q5HZN3"/>
<dbReference type="InterPro" id="IPR051211">
    <property type="entry name" value="PG_lysyltransferase"/>
</dbReference>
<keyword evidence="3" id="KW-0812">Transmembrane</keyword>
<comment type="subcellular location">
    <subcellularLocation>
        <location evidence="1">Cell membrane</location>
        <topology evidence="1">Multi-pass membrane protein</topology>
    </subcellularLocation>
</comment>
<dbReference type="Proteomes" id="UP000757232">
    <property type="component" value="Unassembled WGS sequence"/>
</dbReference>
<evidence type="ECO:0000313" key="8">
    <source>
        <dbReference type="EMBL" id="OCB88992.1"/>
    </source>
</evidence>
<proteinExistence type="predicted"/>
<dbReference type="EMBL" id="LNZH02000166">
    <property type="protein sequence ID" value="OCB88992.1"/>
    <property type="molecule type" value="Genomic_DNA"/>
</dbReference>
<reference evidence="8" key="1">
    <citation type="submission" date="2016-06" db="EMBL/GenBank/DDBJ databases">
        <title>Draft Genome sequence of the fungus Inonotus baumii.</title>
        <authorList>
            <person name="Zhu H."/>
            <person name="Lin W."/>
        </authorList>
    </citation>
    <scope>NUCLEOTIDE SEQUENCE</scope>
    <source>
        <strain evidence="8">821</strain>
    </source>
</reference>
<dbReference type="InterPro" id="IPR016181">
    <property type="entry name" value="Acyl_CoA_acyltransferase"/>
</dbReference>